<protein>
    <recommendedName>
        <fullName evidence="11">Vesicle transport v-SNARE N-terminal domain-containing protein</fullName>
    </recommendedName>
</protein>
<dbReference type="Proteomes" id="UP001470230">
    <property type="component" value="Unassembled WGS sequence"/>
</dbReference>
<accession>A0ABR2KBB6</accession>
<evidence type="ECO:0000256" key="8">
    <source>
        <dbReference type="ARBA" id="ARBA00023136"/>
    </source>
</evidence>
<reference evidence="12 13" key="1">
    <citation type="submission" date="2024-04" db="EMBL/GenBank/DDBJ databases">
        <title>Tritrichomonas musculus Genome.</title>
        <authorList>
            <person name="Alves-Ferreira E."/>
            <person name="Grigg M."/>
            <person name="Lorenzi H."/>
            <person name="Galac M."/>
        </authorList>
    </citation>
    <scope>NUCLEOTIDE SEQUENCE [LARGE SCALE GENOMIC DNA]</scope>
    <source>
        <strain evidence="12 13">EAF2021</strain>
    </source>
</reference>
<keyword evidence="3" id="KW-0813">Transport</keyword>
<organism evidence="12 13">
    <name type="scientific">Tritrichomonas musculus</name>
    <dbReference type="NCBI Taxonomy" id="1915356"/>
    <lineage>
        <taxon>Eukaryota</taxon>
        <taxon>Metamonada</taxon>
        <taxon>Parabasalia</taxon>
        <taxon>Tritrichomonadida</taxon>
        <taxon>Tritrichomonadidae</taxon>
        <taxon>Tritrichomonas</taxon>
    </lineage>
</organism>
<proteinExistence type="inferred from homology"/>
<dbReference type="SUPFAM" id="SSF47661">
    <property type="entry name" value="t-snare proteins"/>
    <property type="match status" value="1"/>
</dbReference>
<dbReference type="InterPro" id="IPR010989">
    <property type="entry name" value="SNARE"/>
</dbReference>
<evidence type="ECO:0000259" key="11">
    <source>
        <dbReference type="Pfam" id="PF05008"/>
    </source>
</evidence>
<dbReference type="InterPro" id="IPR038407">
    <property type="entry name" value="v-SNARE_N_sf"/>
</dbReference>
<evidence type="ECO:0000313" key="12">
    <source>
        <dbReference type="EMBL" id="KAK8888413.1"/>
    </source>
</evidence>
<evidence type="ECO:0000256" key="1">
    <source>
        <dbReference type="ARBA" id="ARBA00004211"/>
    </source>
</evidence>
<feature type="coiled-coil region" evidence="9">
    <location>
        <begin position="62"/>
        <end position="103"/>
    </location>
</feature>
<keyword evidence="7 9" id="KW-0175">Coiled coil</keyword>
<keyword evidence="4 10" id="KW-0812">Transmembrane</keyword>
<dbReference type="SUPFAM" id="SSF58038">
    <property type="entry name" value="SNARE fusion complex"/>
    <property type="match status" value="1"/>
</dbReference>
<keyword evidence="8 10" id="KW-0472">Membrane</keyword>
<feature type="transmembrane region" description="Helical" evidence="10">
    <location>
        <begin position="190"/>
        <end position="210"/>
    </location>
</feature>
<gene>
    <name evidence="12" type="ORF">M9Y10_039483</name>
</gene>
<dbReference type="EMBL" id="JAPFFF010000006">
    <property type="protein sequence ID" value="KAK8888413.1"/>
    <property type="molecule type" value="Genomic_DNA"/>
</dbReference>
<dbReference type="PANTHER" id="PTHR21230">
    <property type="entry name" value="VESICLE TRANSPORT V-SNARE PROTEIN VTI1-RELATED"/>
    <property type="match status" value="1"/>
</dbReference>
<evidence type="ECO:0000256" key="6">
    <source>
        <dbReference type="ARBA" id="ARBA00022989"/>
    </source>
</evidence>
<dbReference type="InterPro" id="IPR007705">
    <property type="entry name" value="Vesicle_trsprt_v-SNARE_N"/>
</dbReference>
<evidence type="ECO:0000256" key="9">
    <source>
        <dbReference type="SAM" id="Coils"/>
    </source>
</evidence>
<evidence type="ECO:0000256" key="10">
    <source>
        <dbReference type="SAM" id="Phobius"/>
    </source>
</evidence>
<keyword evidence="5" id="KW-0653">Protein transport</keyword>
<dbReference type="Gene3D" id="1.20.58.400">
    <property type="entry name" value="t-snare proteins"/>
    <property type="match status" value="1"/>
</dbReference>
<name>A0ABR2KBB6_9EUKA</name>
<evidence type="ECO:0000256" key="7">
    <source>
        <dbReference type="ARBA" id="ARBA00023054"/>
    </source>
</evidence>
<dbReference type="PANTHER" id="PTHR21230:SF79">
    <property type="entry name" value="T-SNARE COILED-COIL HOMOLOGY DOMAIN-CONTAINING PROTEIN"/>
    <property type="match status" value="1"/>
</dbReference>
<comment type="similarity">
    <text evidence="2">Belongs to the VTI1 family.</text>
</comment>
<dbReference type="Pfam" id="PF05008">
    <property type="entry name" value="V-SNARE"/>
    <property type="match status" value="1"/>
</dbReference>
<evidence type="ECO:0000256" key="4">
    <source>
        <dbReference type="ARBA" id="ARBA00022692"/>
    </source>
</evidence>
<keyword evidence="13" id="KW-1185">Reference proteome</keyword>
<sequence length="234" mass="26888">MSNGNIDFYNKQYANLEKEINEGLNQVQDTDGMERRNLIIELKAKIDNARNYVIMMQMEAPNISNEEDHENYNDELEKYNQKIAKLEEEVRNAENLAHEQEKSKIKNMSTHNLMKKSLDLQDKQKDSLDNSIVIINNIQTEGNKITSEIGRQKKALEDMQNNMIDMDSELSRANKILKHMINRAATDNCVRVLILLLILAVIGIIIVVCVKPNAIKKQSNGWFNSESNSNITTH</sequence>
<comment type="subcellular location">
    <subcellularLocation>
        <location evidence="1">Membrane</location>
        <topology evidence="1">Single-pass type IV membrane protein</topology>
    </subcellularLocation>
</comment>
<feature type="domain" description="Vesicle transport v-SNARE N-terminal" evidence="11">
    <location>
        <begin position="2"/>
        <end position="93"/>
    </location>
</feature>
<comment type="caution">
    <text evidence="12">The sequence shown here is derived from an EMBL/GenBank/DDBJ whole genome shotgun (WGS) entry which is preliminary data.</text>
</comment>
<keyword evidence="6 10" id="KW-1133">Transmembrane helix</keyword>
<evidence type="ECO:0000256" key="5">
    <source>
        <dbReference type="ARBA" id="ARBA00022927"/>
    </source>
</evidence>
<dbReference type="Gene3D" id="1.20.5.110">
    <property type="match status" value="1"/>
</dbReference>
<evidence type="ECO:0000313" key="13">
    <source>
        <dbReference type="Proteomes" id="UP001470230"/>
    </source>
</evidence>
<evidence type="ECO:0000256" key="3">
    <source>
        <dbReference type="ARBA" id="ARBA00022448"/>
    </source>
</evidence>
<evidence type="ECO:0000256" key="2">
    <source>
        <dbReference type="ARBA" id="ARBA00006108"/>
    </source>
</evidence>